<dbReference type="CDD" id="cd21693">
    <property type="entry name" value="GINS_B_Psf3"/>
    <property type="match status" value="1"/>
</dbReference>
<dbReference type="GeneID" id="54479585"/>
<dbReference type="GO" id="GO:0000811">
    <property type="term" value="C:GINS complex"/>
    <property type="evidence" value="ECO:0007669"/>
    <property type="project" value="UniProtKB-UniRule"/>
</dbReference>
<dbReference type="AlphaFoldDB" id="A0A6A6PEX7"/>
<dbReference type="SUPFAM" id="SSF158573">
    <property type="entry name" value="GINS helical bundle-like"/>
    <property type="match status" value="1"/>
</dbReference>
<evidence type="ECO:0000313" key="3">
    <source>
        <dbReference type="EMBL" id="KAF2478485.1"/>
    </source>
</evidence>
<dbReference type="EMBL" id="MU001647">
    <property type="protein sequence ID" value="KAF2478485.1"/>
    <property type="molecule type" value="Genomic_DNA"/>
</dbReference>
<accession>A0A6A6PEX7</accession>
<gene>
    <name evidence="3" type="ORF">BDY17DRAFT_65778</name>
</gene>
<dbReference type="InterPro" id="IPR010492">
    <property type="entry name" value="GINS_Psf3"/>
</dbReference>
<dbReference type="Proteomes" id="UP000799767">
    <property type="component" value="Unassembled WGS sequence"/>
</dbReference>
<evidence type="ECO:0000313" key="4">
    <source>
        <dbReference type="Proteomes" id="UP000799767"/>
    </source>
</evidence>
<dbReference type="SUPFAM" id="SSF160059">
    <property type="entry name" value="PriA/YqbF domain"/>
    <property type="match status" value="1"/>
</dbReference>
<dbReference type="Pfam" id="PF22466">
    <property type="entry name" value="PSF3_N"/>
    <property type="match status" value="1"/>
</dbReference>
<organism evidence="3 4">
    <name type="scientific">Neohortaea acidophila</name>
    <dbReference type="NCBI Taxonomy" id="245834"/>
    <lineage>
        <taxon>Eukaryota</taxon>
        <taxon>Fungi</taxon>
        <taxon>Dikarya</taxon>
        <taxon>Ascomycota</taxon>
        <taxon>Pezizomycotina</taxon>
        <taxon>Dothideomycetes</taxon>
        <taxon>Dothideomycetidae</taxon>
        <taxon>Mycosphaerellales</taxon>
        <taxon>Teratosphaeriaceae</taxon>
        <taxon>Neohortaea</taxon>
    </lineage>
</organism>
<dbReference type="PANTHER" id="PTHR22768">
    <property type="entry name" value="DNA REPLICATION COMPLEX GINS PROTEIN PSF3"/>
    <property type="match status" value="1"/>
</dbReference>
<keyword evidence="1" id="KW-0539">Nucleus</keyword>
<dbReference type="InterPro" id="IPR038437">
    <property type="entry name" value="GINS_Psf3_sf"/>
</dbReference>
<comment type="similarity">
    <text evidence="1">Belongs to the GINS3/PSF3 family.</text>
</comment>
<name>A0A6A6PEX7_9PEZI</name>
<evidence type="ECO:0000256" key="1">
    <source>
        <dbReference type="RuleBase" id="RU367161"/>
    </source>
</evidence>
<keyword evidence="1" id="KW-0235">DNA replication</keyword>
<dbReference type="Gene3D" id="1.20.58.2050">
    <property type="match status" value="1"/>
</dbReference>
<comment type="subcellular location">
    <subcellularLocation>
        <location evidence="1">Nucleus</location>
    </subcellularLocation>
</comment>
<evidence type="ECO:0000259" key="2">
    <source>
        <dbReference type="Pfam" id="PF22466"/>
    </source>
</evidence>
<protein>
    <recommendedName>
        <fullName evidence="1">DNA replication complex GINS protein PSF3</fullName>
    </recommendedName>
</protein>
<feature type="domain" description="DNA replication complex GINS protein PSF3 N-terminal" evidence="2">
    <location>
        <begin position="4"/>
        <end position="54"/>
    </location>
</feature>
<reference evidence="3" key="1">
    <citation type="journal article" date="2020" name="Stud. Mycol.">
        <title>101 Dothideomycetes genomes: a test case for predicting lifestyles and emergence of pathogens.</title>
        <authorList>
            <person name="Haridas S."/>
            <person name="Albert R."/>
            <person name="Binder M."/>
            <person name="Bloem J."/>
            <person name="Labutti K."/>
            <person name="Salamov A."/>
            <person name="Andreopoulos B."/>
            <person name="Baker S."/>
            <person name="Barry K."/>
            <person name="Bills G."/>
            <person name="Bluhm B."/>
            <person name="Cannon C."/>
            <person name="Castanera R."/>
            <person name="Culley D."/>
            <person name="Daum C."/>
            <person name="Ezra D."/>
            <person name="Gonzalez J."/>
            <person name="Henrissat B."/>
            <person name="Kuo A."/>
            <person name="Liang C."/>
            <person name="Lipzen A."/>
            <person name="Lutzoni F."/>
            <person name="Magnuson J."/>
            <person name="Mondo S."/>
            <person name="Nolan M."/>
            <person name="Ohm R."/>
            <person name="Pangilinan J."/>
            <person name="Park H.-J."/>
            <person name="Ramirez L."/>
            <person name="Alfaro M."/>
            <person name="Sun H."/>
            <person name="Tritt A."/>
            <person name="Yoshinaga Y."/>
            <person name="Zwiers L.-H."/>
            <person name="Turgeon B."/>
            <person name="Goodwin S."/>
            <person name="Spatafora J."/>
            <person name="Crous P."/>
            <person name="Grigoriev I."/>
        </authorList>
    </citation>
    <scope>NUCLEOTIDE SEQUENCE</scope>
    <source>
        <strain evidence="3">CBS 113389</strain>
    </source>
</reference>
<dbReference type="PANTHER" id="PTHR22768:SF0">
    <property type="entry name" value="DNA REPLICATION COMPLEX GINS PROTEIN PSF3"/>
    <property type="match status" value="1"/>
</dbReference>
<sequence length="102" mass="10957">MAYYSPDAILTDAQKTPVTFEMAVPQLFSINNGSAIQQGTKLDLPLWMAEMLAVSRPAGPDSAPLGSLDLPPPLGPRVMNALRADPKSVDVRAQAQWFYGIG</sequence>
<keyword evidence="4" id="KW-1185">Reference proteome</keyword>
<dbReference type="GO" id="GO:1902975">
    <property type="term" value="P:mitotic DNA replication initiation"/>
    <property type="evidence" value="ECO:0007669"/>
    <property type="project" value="TreeGrafter"/>
</dbReference>
<proteinExistence type="inferred from homology"/>
<dbReference type="InterPro" id="IPR036224">
    <property type="entry name" value="GINS_bundle-like_dom_sf"/>
</dbReference>
<comment type="subunit">
    <text evidence="1">Component of the GINS complex.</text>
</comment>
<feature type="non-terminal residue" evidence="3">
    <location>
        <position position="102"/>
    </location>
</feature>
<comment type="function">
    <text evidence="1">The GINS complex plays an essential role in the initiation of DNA replication.</text>
</comment>
<dbReference type="OrthoDB" id="10251744at2759"/>
<dbReference type="InterPro" id="IPR055221">
    <property type="entry name" value="PSF3_N"/>
</dbReference>
<dbReference type="RefSeq" id="XP_033585055.1">
    <property type="nucleotide sequence ID" value="XM_033738583.1"/>
</dbReference>